<evidence type="ECO:0000259" key="1">
    <source>
        <dbReference type="Pfam" id="PF01764"/>
    </source>
</evidence>
<comment type="caution">
    <text evidence="2">The sequence shown here is derived from an EMBL/GenBank/DDBJ whole genome shotgun (WGS) entry which is preliminary data.</text>
</comment>
<evidence type="ECO:0000313" key="2">
    <source>
        <dbReference type="EMBL" id="OXA36925.1"/>
    </source>
</evidence>
<protein>
    <submittedName>
        <fullName evidence="2">Lipase</fullName>
    </submittedName>
</protein>
<dbReference type="CDD" id="cd00519">
    <property type="entry name" value="Lipase_3"/>
    <property type="match status" value="1"/>
</dbReference>
<dbReference type="EMBL" id="LNIX01000068">
    <property type="protein sequence ID" value="OXA36925.1"/>
    <property type="molecule type" value="Genomic_DNA"/>
</dbReference>
<feature type="domain" description="Fungal lipase-type" evidence="1">
    <location>
        <begin position="73"/>
        <end position="229"/>
    </location>
</feature>
<sequence length="307" mass="34427">MAILPKSYQTGRRQGEEIIYLSGAAYCFNLPAWSCRYCEKARRLGYQFHSVVSNEDQNTLCFISVNDKLKEIVLTFRGTLNLGNVLADLHVSIWNIGMGSTVMKRNKTKGEAPVGEEMRIHTGFIIATNSLYSEVVEKLGSLLKEKRDHEVVAIGHSLGAAIASVTLFMIKEEINLPPNFPTPKSYAYFGYGTPRVGNKAYADYWNGQKDMHITRVVNQADFAAHAPPAIAGYVHYGTELWITETGIKKCSRKMYEDPTCANSVAEAANLPYHLKYWDVAFLSCALKNPLWTVQQFVMPLSILKNNK</sequence>
<dbReference type="Pfam" id="PF01764">
    <property type="entry name" value="Lipase_3"/>
    <property type="match status" value="1"/>
</dbReference>
<proteinExistence type="predicted"/>
<keyword evidence="3" id="KW-1185">Reference proteome</keyword>
<dbReference type="InterPro" id="IPR051218">
    <property type="entry name" value="Sec_MonoDiacylglyc_Lipase"/>
</dbReference>
<dbReference type="PANTHER" id="PTHR45856:SF11">
    <property type="entry name" value="FUNGAL LIPASE-LIKE DOMAIN-CONTAINING PROTEIN"/>
    <property type="match status" value="1"/>
</dbReference>
<evidence type="ECO:0000313" key="3">
    <source>
        <dbReference type="Proteomes" id="UP000198287"/>
    </source>
</evidence>
<dbReference type="InterPro" id="IPR029058">
    <property type="entry name" value="AB_hydrolase_fold"/>
</dbReference>
<accession>A0A226CTY4</accession>
<dbReference type="SUPFAM" id="SSF53474">
    <property type="entry name" value="alpha/beta-Hydrolases"/>
    <property type="match status" value="1"/>
</dbReference>
<dbReference type="InterPro" id="IPR002921">
    <property type="entry name" value="Fungal_lipase-type"/>
</dbReference>
<reference evidence="2 3" key="1">
    <citation type="submission" date="2015-12" db="EMBL/GenBank/DDBJ databases">
        <title>The genome of Folsomia candida.</title>
        <authorList>
            <person name="Faddeeva A."/>
            <person name="Derks M.F."/>
            <person name="Anvar Y."/>
            <person name="Smit S."/>
            <person name="Van Straalen N."/>
            <person name="Roelofs D."/>
        </authorList>
    </citation>
    <scope>NUCLEOTIDE SEQUENCE [LARGE SCALE GENOMIC DNA]</scope>
    <source>
        <strain evidence="2 3">VU population</strain>
        <tissue evidence="2">Whole body</tissue>
    </source>
</reference>
<dbReference type="PANTHER" id="PTHR45856">
    <property type="entry name" value="ALPHA/BETA-HYDROLASES SUPERFAMILY PROTEIN"/>
    <property type="match status" value="1"/>
</dbReference>
<gene>
    <name evidence="2" type="ORF">Fcan01_28315</name>
</gene>
<dbReference type="GO" id="GO:0006629">
    <property type="term" value="P:lipid metabolic process"/>
    <property type="evidence" value="ECO:0007669"/>
    <property type="project" value="InterPro"/>
</dbReference>
<dbReference type="OrthoDB" id="426718at2759"/>
<dbReference type="Gene3D" id="3.40.50.1820">
    <property type="entry name" value="alpha/beta hydrolase"/>
    <property type="match status" value="1"/>
</dbReference>
<dbReference type="AlphaFoldDB" id="A0A226CTY4"/>
<organism evidence="2 3">
    <name type="scientific">Folsomia candida</name>
    <name type="common">Springtail</name>
    <dbReference type="NCBI Taxonomy" id="158441"/>
    <lineage>
        <taxon>Eukaryota</taxon>
        <taxon>Metazoa</taxon>
        <taxon>Ecdysozoa</taxon>
        <taxon>Arthropoda</taxon>
        <taxon>Hexapoda</taxon>
        <taxon>Collembola</taxon>
        <taxon>Entomobryomorpha</taxon>
        <taxon>Isotomoidea</taxon>
        <taxon>Isotomidae</taxon>
        <taxon>Proisotominae</taxon>
        <taxon>Folsomia</taxon>
    </lineage>
</organism>
<dbReference type="Proteomes" id="UP000198287">
    <property type="component" value="Unassembled WGS sequence"/>
</dbReference>
<name>A0A226CTY4_FOLCA</name>